<proteinExistence type="predicted"/>
<name>A0A7G8LKX4_9CAUD</name>
<evidence type="ECO:0000313" key="3">
    <source>
        <dbReference type="Proteomes" id="UP000515801"/>
    </source>
</evidence>
<dbReference type="RefSeq" id="YP_010110011.1">
    <property type="nucleotide sequence ID" value="NC_055865.1"/>
</dbReference>
<evidence type="ECO:0008006" key="4">
    <source>
        <dbReference type="Google" id="ProtNLM"/>
    </source>
</evidence>
<keyword evidence="3" id="KW-1185">Reference proteome</keyword>
<feature type="region of interest" description="Disordered" evidence="1">
    <location>
        <begin position="1"/>
        <end position="25"/>
    </location>
</feature>
<organism evidence="2 3">
    <name type="scientific">Gordonia phage Azula</name>
    <dbReference type="NCBI Taxonomy" id="2762397"/>
    <lineage>
        <taxon>Viruses</taxon>
        <taxon>Duplodnaviria</taxon>
        <taxon>Heunggongvirae</taxon>
        <taxon>Uroviricota</taxon>
        <taxon>Caudoviricetes</taxon>
        <taxon>Jujuvirus</taxon>
        <taxon>Jujuvirus azula</taxon>
    </lineage>
</organism>
<dbReference type="KEGG" id="vg:65128299"/>
<dbReference type="EMBL" id="MT723935">
    <property type="protein sequence ID" value="QNJ57896.1"/>
    <property type="molecule type" value="Genomic_DNA"/>
</dbReference>
<evidence type="ECO:0000256" key="1">
    <source>
        <dbReference type="SAM" id="MobiDB-lite"/>
    </source>
</evidence>
<reference evidence="2 3" key="1">
    <citation type="submission" date="2020-07" db="EMBL/GenBank/DDBJ databases">
        <authorList>
            <person name="McAllister N."/>
            <person name="Shin J."/>
            <person name="DeCesaris R."/>
            <person name="Khan R."/>
            <person name="Maida M.R."/>
            <person name="Meek G.M."/>
            <person name="Nagarkar R."/>
            <person name="Neopaney A."/>
            <person name="Oviedo V."/>
            <person name="Yang K.S."/>
            <person name="Butela K.A."/>
            <person name="Garlena R.A."/>
            <person name="Russell D.A."/>
            <person name="Pope W.H."/>
            <person name="Jacobs-Sera D."/>
            <person name="Hatfull G.F."/>
        </authorList>
    </citation>
    <scope>NUCLEOTIDE SEQUENCE [LARGE SCALE GENOMIC DNA]</scope>
</reference>
<sequence>MSRSASRAIPTAGTQPRRPRAGDTECVHPACEKAPQSHFSFPIPLCSEHMIQIVTRSSEIMQTLKDERARRTPRQMTPSRRPDSHVPLVYYLRFGDRIKIGTSTNLKERLTCIPHDELLATEIGSHGTEHVRHLEFASDRITGEWFHASARLMAHIEALQSATRNEGA</sequence>
<evidence type="ECO:0000313" key="2">
    <source>
        <dbReference type="EMBL" id="QNJ57896.1"/>
    </source>
</evidence>
<gene>
    <name evidence="2" type="primary">85</name>
    <name evidence="2" type="ORF">SEA_AZULA_85</name>
</gene>
<accession>A0A7G8LKX4</accession>
<protein>
    <recommendedName>
        <fullName evidence="4">GIY-YIG nuclease family protein</fullName>
    </recommendedName>
</protein>
<dbReference type="GeneID" id="65128299"/>
<dbReference type="Proteomes" id="UP000515801">
    <property type="component" value="Segment"/>
</dbReference>